<reference evidence="2 3" key="1">
    <citation type="journal article" date="2020" name="Int. J. Med. Microbiol.">
        <title>Discovery of Paenibacillus larvae ERIC V: Phenotypic and genomic comparison to genotypes ERIC I-IV reveal different inventories of virulence factors which correlate with epidemiological prevalences of American Foulbrood.</title>
        <authorList>
            <person name="Beims H."/>
            <person name="Bunk B."/>
            <person name="Erler S."/>
            <person name="Mohr K.I."/>
            <person name="Sproer C."/>
            <person name="Pradella S."/>
            <person name="Gunther G."/>
            <person name="Rohde M."/>
            <person name="von der Ohe W."/>
            <person name="Steinert M."/>
        </authorList>
    </citation>
    <scope>NUCLEOTIDE SEQUENCE [LARGE SCALE GENOMIC DNA]</scope>
    <source>
        <strain evidence="2">Eric_V</strain>
    </source>
</reference>
<evidence type="ECO:0000259" key="1">
    <source>
        <dbReference type="PROSITE" id="PS50853"/>
    </source>
</evidence>
<name>A0A6C0QQG7_9BACL</name>
<gene>
    <name evidence="2" type="primary">gbpA2_5</name>
    <name evidence="2" type="ORF">ERICV_01789</name>
</gene>
<dbReference type="Proteomes" id="UP000464330">
    <property type="component" value="Chromosome"/>
</dbReference>
<dbReference type="Gene3D" id="2.60.40.10">
    <property type="entry name" value="Immunoglobulins"/>
    <property type="match status" value="1"/>
</dbReference>
<dbReference type="Pfam" id="PF00041">
    <property type="entry name" value="fn3"/>
    <property type="match status" value="1"/>
</dbReference>
<dbReference type="AlphaFoldDB" id="A0A6C0QQG7"/>
<sequence length="124" mass="14047">MTLKWNSSKSNIGIKGYEIYRNGIKVGVTSSTEYTDTGLQPHTEYRYAVKAVDTKGNVSGISNEIKLETKQESSSKYEQWNPSAAYQKADRVQHKGIIYECVQGYQGKGDPNWIYALSLWMPIE</sequence>
<dbReference type="InterPro" id="IPR003961">
    <property type="entry name" value="FN3_dom"/>
</dbReference>
<proteinExistence type="predicted"/>
<evidence type="ECO:0000313" key="2">
    <source>
        <dbReference type="EMBL" id="QHZ50944.1"/>
    </source>
</evidence>
<dbReference type="EMBL" id="CP019717">
    <property type="protein sequence ID" value="QHZ50944.1"/>
    <property type="molecule type" value="Genomic_DNA"/>
</dbReference>
<organism evidence="2 3">
    <name type="scientific">Paenibacillus larvae subsp. larvae</name>
    <dbReference type="NCBI Taxonomy" id="147375"/>
    <lineage>
        <taxon>Bacteria</taxon>
        <taxon>Bacillati</taxon>
        <taxon>Bacillota</taxon>
        <taxon>Bacilli</taxon>
        <taxon>Bacillales</taxon>
        <taxon>Paenibacillaceae</taxon>
        <taxon>Paenibacillus</taxon>
    </lineage>
</organism>
<dbReference type="Gene3D" id="2.10.10.20">
    <property type="entry name" value="Carbohydrate-binding module superfamily 5/12"/>
    <property type="match status" value="1"/>
</dbReference>
<dbReference type="SUPFAM" id="SSF49265">
    <property type="entry name" value="Fibronectin type III"/>
    <property type="match status" value="1"/>
</dbReference>
<evidence type="ECO:0000313" key="3">
    <source>
        <dbReference type="Proteomes" id="UP000464330"/>
    </source>
</evidence>
<dbReference type="InterPro" id="IPR013783">
    <property type="entry name" value="Ig-like_fold"/>
</dbReference>
<dbReference type="RefSeq" id="WP_172423132.1">
    <property type="nucleotide sequence ID" value="NZ_CP019717.1"/>
</dbReference>
<protein>
    <submittedName>
        <fullName evidence="2">GlcNAc-binding protein A</fullName>
    </submittedName>
</protein>
<dbReference type="CDD" id="cd00063">
    <property type="entry name" value="FN3"/>
    <property type="match status" value="1"/>
</dbReference>
<feature type="domain" description="Fibronectin type-III" evidence="1">
    <location>
        <begin position="1"/>
        <end position="72"/>
    </location>
</feature>
<accession>A0A6C0QQG7</accession>
<dbReference type="PROSITE" id="PS50853">
    <property type="entry name" value="FN3"/>
    <property type="match status" value="1"/>
</dbReference>
<dbReference type="InterPro" id="IPR036116">
    <property type="entry name" value="FN3_sf"/>
</dbReference>